<evidence type="ECO:0000313" key="6">
    <source>
        <dbReference type="EMBL" id="MTD12383.1"/>
    </source>
</evidence>
<evidence type="ECO:0000313" key="7">
    <source>
        <dbReference type="Proteomes" id="UP000460221"/>
    </source>
</evidence>
<dbReference type="InterPro" id="IPR029044">
    <property type="entry name" value="Nucleotide-diphossugar_trans"/>
</dbReference>
<comment type="similarity">
    <text evidence="2">Belongs to the glycosyltransferase 2 family.</text>
</comment>
<dbReference type="Proteomes" id="UP000460221">
    <property type="component" value="Unassembled WGS sequence"/>
</dbReference>
<organism evidence="6 7">
    <name type="scientific">Nakamurella alba</name>
    <dbReference type="NCBI Taxonomy" id="2665158"/>
    <lineage>
        <taxon>Bacteria</taxon>
        <taxon>Bacillati</taxon>
        <taxon>Actinomycetota</taxon>
        <taxon>Actinomycetes</taxon>
        <taxon>Nakamurellales</taxon>
        <taxon>Nakamurellaceae</taxon>
        <taxon>Nakamurella</taxon>
    </lineage>
</organism>
<comment type="pathway">
    <text evidence="1">Cell wall biogenesis; cell wall polysaccharide biosynthesis.</text>
</comment>
<keyword evidence="3" id="KW-0328">Glycosyltransferase</keyword>
<evidence type="ECO:0000256" key="5">
    <source>
        <dbReference type="SAM" id="MobiDB-lite"/>
    </source>
</evidence>
<reference evidence="6 7" key="1">
    <citation type="submission" date="2019-11" db="EMBL/GenBank/DDBJ databases">
        <authorList>
            <person name="Jiang L.-Q."/>
        </authorList>
    </citation>
    <scope>NUCLEOTIDE SEQUENCE [LARGE SCALE GENOMIC DNA]</scope>
    <source>
        <strain evidence="6 7">YIM 132087</strain>
    </source>
</reference>
<dbReference type="EMBL" id="WLYK01000001">
    <property type="protein sequence ID" value="MTD12383.1"/>
    <property type="molecule type" value="Genomic_DNA"/>
</dbReference>
<accession>A0A7K1FGF9</accession>
<evidence type="ECO:0000256" key="4">
    <source>
        <dbReference type="ARBA" id="ARBA00022679"/>
    </source>
</evidence>
<comment type="caution">
    <text evidence="6">The sequence shown here is derived from an EMBL/GenBank/DDBJ whole genome shotgun (WGS) entry which is preliminary data.</text>
</comment>
<keyword evidence="4 6" id="KW-0808">Transferase</keyword>
<dbReference type="PANTHER" id="PTHR43179:SF12">
    <property type="entry name" value="GALACTOFURANOSYLTRANSFERASE GLFT2"/>
    <property type="match status" value="1"/>
</dbReference>
<evidence type="ECO:0000256" key="3">
    <source>
        <dbReference type="ARBA" id="ARBA00022676"/>
    </source>
</evidence>
<sequence>MPGHPSRGRSSRLGAAGDGDRRPAPDRRLVPLHDRGRRVSRPRWAVVVVNFRSSALLSENFGFTADLPADAVTVVVDNSADEAELRTLHRVADRRGWTIVTSAGNPGFGAAVNLGAATAFSLGCEALLLVNPDVRLDAGTAQALVGTCLDDVGAMAAPLIRDSTGAVTFRGSEVSMRDGRIRGLGPVVITADGPAPGVARLPAGSERWLTGACLAVHRDLFTRIGGFDPGYFMYWEDVDFSVRAARAGATLALRLDLEVVHDEGGTQRRPRAGRGKSGLYYFYNARNRLRFAARLVPRGQRRDWVLGTPAVSWEIYRRGGRRQLLQAPMSLVHLVRGAATGLLALAPRRVGRRSA</sequence>
<keyword evidence="7" id="KW-1185">Reference proteome</keyword>
<proteinExistence type="inferred from homology"/>
<feature type="region of interest" description="Disordered" evidence="5">
    <location>
        <begin position="1"/>
        <end position="34"/>
    </location>
</feature>
<name>A0A7K1FGF9_9ACTN</name>
<gene>
    <name evidence="6" type="ORF">GIS00_00305</name>
</gene>
<evidence type="ECO:0000256" key="2">
    <source>
        <dbReference type="ARBA" id="ARBA00006739"/>
    </source>
</evidence>
<dbReference type="AlphaFoldDB" id="A0A7K1FGF9"/>
<feature type="compositionally biased region" description="Basic and acidic residues" evidence="5">
    <location>
        <begin position="18"/>
        <end position="34"/>
    </location>
</feature>
<evidence type="ECO:0000256" key="1">
    <source>
        <dbReference type="ARBA" id="ARBA00004776"/>
    </source>
</evidence>
<dbReference type="SUPFAM" id="SSF53448">
    <property type="entry name" value="Nucleotide-diphospho-sugar transferases"/>
    <property type="match status" value="1"/>
</dbReference>
<dbReference type="PANTHER" id="PTHR43179">
    <property type="entry name" value="RHAMNOSYLTRANSFERASE WBBL"/>
    <property type="match status" value="1"/>
</dbReference>
<protein>
    <submittedName>
        <fullName evidence="6">Glycosyltransferase</fullName>
    </submittedName>
</protein>
<dbReference type="GO" id="GO:0016757">
    <property type="term" value="F:glycosyltransferase activity"/>
    <property type="evidence" value="ECO:0007669"/>
    <property type="project" value="UniProtKB-KW"/>
</dbReference>
<feature type="compositionally biased region" description="Basic residues" evidence="5">
    <location>
        <begin position="1"/>
        <end position="10"/>
    </location>
</feature>
<dbReference type="Gene3D" id="3.90.550.10">
    <property type="entry name" value="Spore Coat Polysaccharide Biosynthesis Protein SpsA, Chain A"/>
    <property type="match status" value="1"/>
</dbReference>